<dbReference type="GO" id="GO:0050906">
    <property type="term" value="P:detection of stimulus involved in sensory perception"/>
    <property type="evidence" value="ECO:0007669"/>
    <property type="project" value="UniProtKB-ARBA"/>
</dbReference>
<dbReference type="PANTHER" id="PTHR42643">
    <property type="entry name" value="IONOTROPIC RECEPTOR 20A-RELATED"/>
    <property type="match status" value="1"/>
</dbReference>
<dbReference type="STRING" id="105785.A0A2J7QT11"/>
<evidence type="ECO:0000259" key="14">
    <source>
        <dbReference type="Pfam" id="PF00060"/>
    </source>
</evidence>
<comment type="subcellular location">
    <subcellularLocation>
        <location evidence="1">Cell membrane</location>
        <topology evidence="1">Multi-pass membrane protein</topology>
    </subcellularLocation>
</comment>
<dbReference type="OrthoDB" id="6506757at2759"/>
<proteinExistence type="inferred from homology"/>
<keyword evidence="10" id="KW-0325">Glycoprotein</keyword>
<evidence type="ECO:0008006" key="18">
    <source>
        <dbReference type="Google" id="ProtNLM"/>
    </source>
</evidence>
<evidence type="ECO:0000256" key="9">
    <source>
        <dbReference type="ARBA" id="ARBA00023170"/>
    </source>
</evidence>
<dbReference type="PANTHER" id="PTHR42643:SF30">
    <property type="entry name" value="IONOTROPIC RECEPTOR 40A-RELATED"/>
    <property type="match status" value="1"/>
</dbReference>
<dbReference type="Proteomes" id="UP000235965">
    <property type="component" value="Unassembled WGS sequence"/>
</dbReference>
<protein>
    <recommendedName>
        <fullName evidence="18">Ionotropic glutamate receptor C-terminal domain-containing protein</fullName>
    </recommendedName>
</protein>
<dbReference type="GO" id="GO:0005886">
    <property type="term" value="C:plasma membrane"/>
    <property type="evidence" value="ECO:0007669"/>
    <property type="project" value="UniProtKB-SubCell"/>
</dbReference>
<keyword evidence="8 13" id="KW-0472">Membrane</keyword>
<dbReference type="InterPro" id="IPR052192">
    <property type="entry name" value="Insect_Ionotropic_Sensory_Rcpt"/>
</dbReference>
<reference evidence="16 17" key="1">
    <citation type="submission" date="2017-12" db="EMBL/GenBank/DDBJ databases">
        <title>Hemimetabolous genomes reveal molecular basis of termite eusociality.</title>
        <authorList>
            <person name="Harrison M.C."/>
            <person name="Jongepier E."/>
            <person name="Robertson H.M."/>
            <person name="Arning N."/>
            <person name="Bitard-Feildel T."/>
            <person name="Chao H."/>
            <person name="Childers C.P."/>
            <person name="Dinh H."/>
            <person name="Doddapaneni H."/>
            <person name="Dugan S."/>
            <person name="Gowin J."/>
            <person name="Greiner C."/>
            <person name="Han Y."/>
            <person name="Hu H."/>
            <person name="Hughes D.S.T."/>
            <person name="Huylmans A.-K."/>
            <person name="Kemena C."/>
            <person name="Kremer L.P.M."/>
            <person name="Lee S.L."/>
            <person name="Lopez-Ezquerra A."/>
            <person name="Mallet L."/>
            <person name="Monroy-Kuhn J.M."/>
            <person name="Moser A."/>
            <person name="Murali S.C."/>
            <person name="Muzny D.M."/>
            <person name="Otani S."/>
            <person name="Piulachs M.-D."/>
            <person name="Poelchau M."/>
            <person name="Qu J."/>
            <person name="Schaub F."/>
            <person name="Wada-Katsumata A."/>
            <person name="Worley K.C."/>
            <person name="Xie Q."/>
            <person name="Ylla G."/>
            <person name="Poulsen M."/>
            <person name="Gibbs R.A."/>
            <person name="Schal C."/>
            <person name="Richards S."/>
            <person name="Belles X."/>
            <person name="Korb J."/>
            <person name="Bornberg-Bauer E."/>
        </authorList>
    </citation>
    <scope>NUCLEOTIDE SEQUENCE [LARGE SCALE GENOMIC DNA]</scope>
    <source>
        <tissue evidence="16">Whole body</tissue>
    </source>
</reference>
<dbReference type="InParanoid" id="A0A2J7QT11"/>
<dbReference type="InterPro" id="IPR001320">
    <property type="entry name" value="Iontro_rcpt_C"/>
</dbReference>
<evidence type="ECO:0000256" key="2">
    <source>
        <dbReference type="ARBA" id="ARBA00008685"/>
    </source>
</evidence>
<dbReference type="Pfam" id="PF10613">
    <property type="entry name" value="Lig_chan-Glu_bd"/>
    <property type="match status" value="1"/>
</dbReference>
<feature type="domain" description="Ionotropic glutamate receptor L-glutamate and glycine-binding" evidence="15">
    <location>
        <begin position="201"/>
        <end position="313"/>
    </location>
</feature>
<organism evidence="16 17">
    <name type="scientific">Cryptotermes secundus</name>
    <dbReference type="NCBI Taxonomy" id="105785"/>
    <lineage>
        <taxon>Eukaryota</taxon>
        <taxon>Metazoa</taxon>
        <taxon>Ecdysozoa</taxon>
        <taxon>Arthropoda</taxon>
        <taxon>Hexapoda</taxon>
        <taxon>Insecta</taxon>
        <taxon>Pterygota</taxon>
        <taxon>Neoptera</taxon>
        <taxon>Polyneoptera</taxon>
        <taxon>Dictyoptera</taxon>
        <taxon>Blattodea</taxon>
        <taxon>Blattoidea</taxon>
        <taxon>Termitoidae</taxon>
        <taxon>Kalotermitidae</taxon>
        <taxon>Cryptotermitinae</taxon>
        <taxon>Cryptotermes</taxon>
    </lineage>
</organism>
<dbReference type="Pfam" id="PF00060">
    <property type="entry name" value="Lig_chan"/>
    <property type="match status" value="1"/>
</dbReference>
<dbReference type="AlphaFoldDB" id="A0A2J7QT11"/>
<dbReference type="GO" id="GO:0015276">
    <property type="term" value="F:ligand-gated monoatomic ion channel activity"/>
    <property type="evidence" value="ECO:0007669"/>
    <property type="project" value="InterPro"/>
</dbReference>
<sequence>MDLITLLLPVTAMGVRNQLAACARSSFQQLQPGPVLVLIPRGSSNLAFELLQELHVIGHWAVFISSADGVVVESSEKPSNIVLLPVSNQTELRNILRKMAAWNSRARFLILTFEETISRLALREFSELNAVNAVVLVFTPNSPNVKAYTWFPYLPPGQCGNEKFKPVLLDECLMENSAVFFRNMTLFPQKVPFDLSGCPIIVSTFPWPPFIIKSQENNETDKVFYTEGLEIKLISIIAQSMNSTIQYLPPPANESKWGGRTPSGTWNGLLGEVFYKRADVAFASMTATDERRQLLETTVRYWSNSVVWVIPRPKFISGWRNLLGIFKPMMWGIVALAYLLGSAFLCTLGRTVRHPMEPALYRNPGSCMMATWALSLEIGAHVHPRGLLMRLVFICWVIYCLQISTAYKSSLISFLTNPRFEPAISNMKQLVKSHLGFEYTVGLAEYFDDPADSSMRRIRNSLRFCHNITDCLNKVAVSADIALVSDKWYVEYLIPQLYLDSSGQPLLQTLPQEVLSYHVVMVLSRGNILLDRFNELISRVVECGLMEKWAKDIRRTRRLGPMSQGGAGERRLGISHLQSVFVFLLLGESVALVTLIIEMMIPKEH</sequence>
<evidence type="ECO:0000256" key="3">
    <source>
        <dbReference type="ARBA" id="ARBA00022448"/>
    </source>
</evidence>
<evidence type="ECO:0000256" key="13">
    <source>
        <dbReference type="SAM" id="Phobius"/>
    </source>
</evidence>
<feature type="domain" description="Ionotropic glutamate receptor C-terminal" evidence="14">
    <location>
        <begin position="330"/>
        <end position="587"/>
    </location>
</feature>
<gene>
    <name evidence="16" type="ORF">B7P43_G12193</name>
</gene>
<feature type="transmembrane region" description="Helical" evidence="13">
    <location>
        <begin position="329"/>
        <end position="348"/>
    </location>
</feature>
<keyword evidence="12" id="KW-0407">Ion channel</keyword>
<evidence type="ECO:0000256" key="6">
    <source>
        <dbReference type="ARBA" id="ARBA00022989"/>
    </source>
</evidence>
<evidence type="ECO:0000256" key="4">
    <source>
        <dbReference type="ARBA" id="ARBA00022475"/>
    </source>
</evidence>
<evidence type="ECO:0000259" key="15">
    <source>
        <dbReference type="Pfam" id="PF10613"/>
    </source>
</evidence>
<evidence type="ECO:0000256" key="8">
    <source>
        <dbReference type="ARBA" id="ARBA00023136"/>
    </source>
</evidence>
<evidence type="ECO:0000256" key="1">
    <source>
        <dbReference type="ARBA" id="ARBA00004651"/>
    </source>
</evidence>
<keyword evidence="5 13" id="KW-0812">Transmembrane</keyword>
<evidence type="ECO:0000256" key="5">
    <source>
        <dbReference type="ARBA" id="ARBA00022692"/>
    </source>
</evidence>
<dbReference type="FunCoup" id="A0A2J7QT11">
    <property type="interactions" value="76"/>
</dbReference>
<dbReference type="Gene3D" id="1.10.287.70">
    <property type="match status" value="1"/>
</dbReference>
<evidence type="ECO:0000313" key="16">
    <source>
        <dbReference type="EMBL" id="PNF31732.1"/>
    </source>
</evidence>
<comment type="similarity">
    <text evidence="2">Belongs to the glutamate-gated ion channel (TC 1.A.10.1) family.</text>
</comment>
<comment type="caution">
    <text evidence="16">The sequence shown here is derived from an EMBL/GenBank/DDBJ whole genome shotgun (WGS) entry which is preliminary data.</text>
</comment>
<keyword evidence="3" id="KW-0813">Transport</keyword>
<name>A0A2J7QT11_9NEOP</name>
<accession>A0A2J7QT11</accession>
<dbReference type="EMBL" id="NEVH01011202">
    <property type="protein sequence ID" value="PNF31732.1"/>
    <property type="molecule type" value="Genomic_DNA"/>
</dbReference>
<keyword evidence="11" id="KW-1071">Ligand-gated ion channel</keyword>
<feature type="transmembrane region" description="Helical" evidence="13">
    <location>
        <begin position="580"/>
        <end position="601"/>
    </location>
</feature>
<keyword evidence="6 13" id="KW-1133">Transmembrane helix</keyword>
<dbReference type="Gene3D" id="3.40.190.10">
    <property type="entry name" value="Periplasmic binding protein-like II"/>
    <property type="match status" value="1"/>
</dbReference>
<evidence type="ECO:0000313" key="17">
    <source>
        <dbReference type="Proteomes" id="UP000235965"/>
    </source>
</evidence>
<keyword evidence="9" id="KW-0675">Receptor</keyword>
<dbReference type="InterPro" id="IPR019594">
    <property type="entry name" value="Glu/Gly-bd"/>
</dbReference>
<keyword evidence="7" id="KW-0406">Ion transport</keyword>
<keyword evidence="17" id="KW-1185">Reference proteome</keyword>
<evidence type="ECO:0000256" key="10">
    <source>
        <dbReference type="ARBA" id="ARBA00023180"/>
    </source>
</evidence>
<evidence type="ECO:0000256" key="12">
    <source>
        <dbReference type="ARBA" id="ARBA00023303"/>
    </source>
</evidence>
<dbReference type="SUPFAM" id="SSF53850">
    <property type="entry name" value="Periplasmic binding protein-like II"/>
    <property type="match status" value="1"/>
</dbReference>
<evidence type="ECO:0000256" key="11">
    <source>
        <dbReference type="ARBA" id="ARBA00023286"/>
    </source>
</evidence>
<evidence type="ECO:0000256" key="7">
    <source>
        <dbReference type="ARBA" id="ARBA00023065"/>
    </source>
</evidence>
<keyword evidence="4" id="KW-1003">Cell membrane</keyword>